<protein>
    <submittedName>
        <fullName evidence="2">Uncharacterized protein</fullName>
    </submittedName>
</protein>
<gene>
    <name evidence="2" type="ORF">QO010_000166</name>
</gene>
<reference evidence="2 3" key="1">
    <citation type="submission" date="2023-07" db="EMBL/GenBank/DDBJ databases">
        <title>Genomic Encyclopedia of Type Strains, Phase IV (KMG-IV): sequencing the most valuable type-strain genomes for metagenomic binning, comparative biology and taxonomic classification.</title>
        <authorList>
            <person name="Goeker M."/>
        </authorList>
    </citation>
    <scope>NUCLEOTIDE SEQUENCE [LARGE SCALE GENOMIC DNA]</scope>
    <source>
        <strain evidence="2 3">DSM 18695</strain>
    </source>
</reference>
<sequence>MNSNFVDRFLKGFATTGVVLLVLLGAFVIYRLFHVASIGEAARLVGGWLAMSFGGGLAGGVYYGVVGVWPHQFL</sequence>
<keyword evidence="1" id="KW-1133">Transmembrane helix</keyword>
<proteinExistence type="predicted"/>
<feature type="transmembrane region" description="Helical" evidence="1">
    <location>
        <begin position="12"/>
        <end position="33"/>
    </location>
</feature>
<feature type="transmembrane region" description="Helical" evidence="1">
    <location>
        <begin position="45"/>
        <end position="65"/>
    </location>
</feature>
<keyword evidence="1" id="KW-0812">Transmembrane</keyword>
<evidence type="ECO:0000256" key="1">
    <source>
        <dbReference type="SAM" id="Phobius"/>
    </source>
</evidence>
<name>A0ABU0IMN7_9CAUL</name>
<evidence type="ECO:0000313" key="3">
    <source>
        <dbReference type="Proteomes" id="UP001228905"/>
    </source>
</evidence>
<dbReference type="RefSeq" id="WP_307344715.1">
    <property type="nucleotide sequence ID" value="NZ_JAUSVS010000001.1"/>
</dbReference>
<organism evidence="2 3">
    <name type="scientific">Caulobacter ginsengisoli</name>
    <dbReference type="NCBI Taxonomy" id="400775"/>
    <lineage>
        <taxon>Bacteria</taxon>
        <taxon>Pseudomonadati</taxon>
        <taxon>Pseudomonadota</taxon>
        <taxon>Alphaproteobacteria</taxon>
        <taxon>Caulobacterales</taxon>
        <taxon>Caulobacteraceae</taxon>
        <taxon>Caulobacter</taxon>
    </lineage>
</organism>
<keyword evidence="1" id="KW-0472">Membrane</keyword>
<keyword evidence="3" id="KW-1185">Reference proteome</keyword>
<dbReference type="EMBL" id="JAUSVS010000001">
    <property type="protein sequence ID" value="MDQ0462418.1"/>
    <property type="molecule type" value="Genomic_DNA"/>
</dbReference>
<dbReference type="Proteomes" id="UP001228905">
    <property type="component" value="Unassembled WGS sequence"/>
</dbReference>
<evidence type="ECO:0000313" key="2">
    <source>
        <dbReference type="EMBL" id="MDQ0462418.1"/>
    </source>
</evidence>
<comment type="caution">
    <text evidence="2">The sequence shown here is derived from an EMBL/GenBank/DDBJ whole genome shotgun (WGS) entry which is preliminary data.</text>
</comment>
<accession>A0ABU0IMN7</accession>